<evidence type="ECO:0000256" key="3">
    <source>
        <dbReference type="PROSITE-ProRule" id="PRU00284"/>
    </source>
</evidence>
<name>A0ABM8RCF4_9BURK</name>
<dbReference type="PANTHER" id="PTHR43531">
    <property type="entry name" value="PROTEIN ICFG"/>
    <property type="match status" value="1"/>
</dbReference>
<keyword evidence="5" id="KW-0472">Membrane</keyword>
<dbReference type="Proteomes" id="UP000672526">
    <property type="component" value="Unassembled WGS sequence"/>
</dbReference>
<dbReference type="InterPro" id="IPR051310">
    <property type="entry name" value="MCP_chemotaxis"/>
</dbReference>
<sequence>MIQQYEQYALAAVAGSAVTALLAFVAHKLQSTRLAARLRAEADARIEALSAEHADHGEAIREREQAVQEMEALAAQLRDELRQQSASVDELRATLKAATDGKDQWAHHAQQIAGEAARLKSLGATFERWHEQMISLMTQNHDMHAKNQELSSIVRHVVIVSLNASIEAARAGPAGRGFAVVASEVRALAARSEELSKSYRDSLHRNDLTTTSTFQDIQAGGKMIAASLSSVESLANQFHSKLHQVPM</sequence>
<comment type="caution">
    <text evidence="7">The sequence shown here is derived from an EMBL/GenBank/DDBJ whole genome shotgun (WGS) entry which is preliminary data.</text>
</comment>
<feature type="domain" description="Methyl-accepting transducer" evidence="6">
    <location>
        <begin position="52"/>
        <end position="247"/>
    </location>
</feature>
<accession>A0ABM8RCF4</accession>
<evidence type="ECO:0000256" key="4">
    <source>
        <dbReference type="SAM" id="Coils"/>
    </source>
</evidence>
<evidence type="ECO:0000259" key="6">
    <source>
        <dbReference type="PROSITE" id="PS50111"/>
    </source>
</evidence>
<dbReference type="PANTHER" id="PTHR43531:SF11">
    <property type="entry name" value="METHYL-ACCEPTING CHEMOTAXIS PROTEIN 3"/>
    <property type="match status" value="1"/>
</dbReference>
<reference evidence="7 8" key="1">
    <citation type="submission" date="2021-02" db="EMBL/GenBank/DDBJ databases">
        <authorList>
            <person name="Vanwijnsberghe S."/>
        </authorList>
    </citation>
    <scope>NUCLEOTIDE SEQUENCE [LARGE SCALE GENOMIC DNA]</scope>
    <source>
        <strain evidence="7 8">LMG 31837</strain>
    </source>
</reference>
<keyword evidence="8" id="KW-1185">Reference proteome</keyword>
<feature type="transmembrane region" description="Helical" evidence="5">
    <location>
        <begin position="7"/>
        <end position="26"/>
    </location>
</feature>
<protein>
    <recommendedName>
        <fullName evidence="6">Methyl-accepting transducer domain-containing protein</fullName>
    </recommendedName>
</protein>
<evidence type="ECO:0000313" key="8">
    <source>
        <dbReference type="Proteomes" id="UP000672526"/>
    </source>
</evidence>
<evidence type="ECO:0000256" key="5">
    <source>
        <dbReference type="SAM" id="Phobius"/>
    </source>
</evidence>
<proteinExistence type="inferred from homology"/>
<dbReference type="SUPFAM" id="SSF58104">
    <property type="entry name" value="Methyl-accepting chemotaxis protein (MCP) signaling domain"/>
    <property type="match status" value="1"/>
</dbReference>
<keyword evidence="5" id="KW-0812">Transmembrane</keyword>
<evidence type="ECO:0000313" key="7">
    <source>
        <dbReference type="EMBL" id="CAE6745034.1"/>
    </source>
</evidence>
<dbReference type="PRINTS" id="PR00260">
    <property type="entry name" value="CHEMTRNSDUCR"/>
</dbReference>
<dbReference type="InterPro" id="IPR004089">
    <property type="entry name" value="MCPsignal_dom"/>
</dbReference>
<dbReference type="EMBL" id="CAJNBK010000006">
    <property type="protein sequence ID" value="CAE6745034.1"/>
    <property type="molecule type" value="Genomic_DNA"/>
</dbReference>
<dbReference type="Pfam" id="PF00015">
    <property type="entry name" value="MCPsignal"/>
    <property type="match status" value="1"/>
</dbReference>
<dbReference type="SMART" id="SM00283">
    <property type="entry name" value="MA"/>
    <property type="match status" value="1"/>
</dbReference>
<organism evidence="7 8">
    <name type="scientific">Paraburkholderia haematera</name>
    <dbReference type="NCBI Taxonomy" id="2793077"/>
    <lineage>
        <taxon>Bacteria</taxon>
        <taxon>Pseudomonadati</taxon>
        <taxon>Pseudomonadota</taxon>
        <taxon>Betaproteobacteria</taxon>
        <taxon>Burkholderiales</taxon>
        <taxon>Burkholderiaceae</taxon>
        <taxon>Paraburkholderia</taxon>
    </lineage>
</organism>
<evidence type="ECO:0000256" key="1">
    <source>
        <dbReference type="ARBA" id="ARBA00022500"/>
    </source>
</evidence>
<dbReference type="PROSITE" id="PS50111">
    <property type="entry name" value="CHEMOTAXIS_TRANSDUC_2"/>
    <property type="match status" value="1"/>
</dbReference>
<dbReference type="InterPro" id="IPR004090">
    <property type="entry name" value="Chemotax_Me-accpt_rcpt"/>
</dbReference>
<keyword evidence="1" id="KW-0145">Chemotaxis</keyword>
<keyword evidence="5" id="KW-1133">Transmembrane helix</keyword>
<evidence type="ECO:0000256" key="2">
    <source>
        <dbReference type="ARBA" id="ARBA00029447"/>
    </source>
</evidence>
<dbReference type="Gene3D" id="1.10.287.950">
    <property type="entry name" value="Methyl-accepting chemotaxis protein"/>
    <property type="match status" value="1"/>
</dbReference>
<dbReference type="RefSeq" id="WP_236066832.1">
    <property type="nucleotide sequence ID" value="NZ_CAJNBK010000006.1"/>
</dbReference>
<keyword evidence="4" id="KW-0175">Coiled coil</keyword>
<gene>
    <name evidence="7" type="ORF">R69888_02689</name>
</gene>
<keyword evidence="3" id="KW-0807">Transducer</keyword>
<feature type="coiled-coil region" evidence="4">
    <location>
        <begin position="56"/>
        <end position="94"/>
    </location>
</feature>
<comment type="similarity">
    <text evidence="2">Belongs to the methyl-accepting chemotaxis (MCP) protein family.</text>
</comment>